<evidence type="ECO:0000259" key="13">
    <source>
        <dbReference type="Pfam" id="PF04452"/>
    </source>
</evidence>
<gene>
    <name evidence="15" type="ORF">CCDG5_1809</name>
</gene>
<evidence type="ECO:0000256" key="10">
    <source>
        <dbReference type="ARBA" id="ARBA00025699"/>
    </source>
</evidence>
<sequence length="243" mass="26329">MPKFFIDAEEIKDTASIVGADAAHIAKVLRMKVGEPLTVCDCRGFDYTCEIVSVSPTAVSLNVLERTVSLSEPTVKVTLFQGLPKGDKMDLIVQKSVELGVSEIVPVITRRSVSRPDKKTLLRKIERWNKIAAEAAKQCGRGILPKVADAVDFYTAAEMAKDMDLPIMLYERSGGTMGDLLSGCIGIKTFGVMVGPEGGFDDIEVSFARERNIRTAGMGPRILRTETAPLSALSVIMYATGNL</sequence>
<evidence type="ECO:0000256" key="6">
    <source>
        <dbReference type="ARBA" id="ARBA00022552"/>
    </source>
</evidence>
<dbReference type="HOGENOM" id="CLU_067442_3_0_9"/>
<evidence type="ECO:0000256" key="7">
    <source>
        <dbReference type="ARBA" id="ARBA00022603"/>
    </source>
</evidence>
<proteinExistence type="inferred from homology"/>
<protein>
    <recommendedName>
        <fullName evidence="4 12">Ribosomal RNA small subunit methyltransferase E</fullName>
        <ecNumber evidence="3 12">2.1.1.193</ecNumber>
    </recommendedName>
</protein>
<evidence type="ECO:0000256" key="8">
    <source>
        <dbReference type="ARBA" id="ARBA00022679"/>
    </source>
</evidence>
<dbReference type="EMBL" id="LM995447">
    <property type="protein sequence ID" value="CDZ24907.1"/>
    <property type="molecule type" value="Genomic_DNA"/>
</dbReference>
<dbReference type="InterPro" id="IPR029026">
    <property type="entry name" value="tRNA_m1G_MTases_N"/>
</dbReference>
<dbReference type="PATRIC" id="fig|29343.3.peg.1899"/>
<dbReference type="PIRSF" id="PIRSF015601">
    <property type="entry name" value="MTase_slr0722"/>
    <property type="match status" value="1"/>
</dbReference>
<dbReference type="NCBIfam" id="NF008692">
    <property type="entry name" value="PRK11713.1-5"/>
    <property type="match status" value="1"/>
</dbReference>
<reference evidence="16" key="1">
    <citation type="submission" date="2014-07" db="EMBL/GenBank/DDBJ databases">
        <authorList>
            <person name="Wibberg D."/>
        </authorList>
    </citation>
    <scope>NUCLEOTIDE SEQUENCE [LARGE SCALE GENOMIC DNA]</scope>
    <source>
        <strain evidence="16">DG5</strain>
    </source>
</reference>
<dbReference type="NCBIfam" id="TIGR00046">
    <property type="entry name" value="RsmE family RNA methyltransferase"/>
    <property type="match status" value="1"/>
</dbReference>
<feature type="domain" description="Ribosomal RNA small subunit methyltransferase E PUA-like" evidence="14">
    <location>
        <begin position="19"/>
        <end position="63"/>
    </location>
</feature>
<dbReference type="GO" id="GO:0070475">
    <property type="term" value="P:rRNA base methylation"/>
    <property type="evidence" value="ECO:0007669"/>
    <property type="project" value="TreeGrafter"/>
</dbReference>
<dbReference type="KEGG" id="ccel:CCDG5_1809"/>
<dbReference type="Gene3D" id="3.40.1280.10">
    <property type="match status" value="1"/>
</dbReference>
<dbReference type="InterPro" id="IPR046886">
    <property type="entry name" value="RsmE_MTase_dom"/>
</dbReference>
<evidence type="ECO:0000313" key="16">
    <source>
        <dbReference type="Proteomes" id="UP000032431"/>
    </source>
</evidence>
<dbReference type="InterPro" id="IPR046887">
    <property type="entry name" value="RsmE_PUA-like"/>
</dbReference>
<comment type="similarity">
    <text evidence="2 12">Belongs to the RNA methyltransferase RsmE family.</text>
</comment>
<dbReference type="SUPFAM" id="SSF88697">
    <property type="entry name" value="PUA domain-like"/>
    <property type="match status" value="1"/>
</dbReference>
<evidence type="ECO:0000256" key="9">
    <source>
        <dbReference type="ARBA" id="ARBA00022691"/>
    </source>
</evidence>
<dbReference type="OrthoDB" id="9815641at2"/>
<feature type="domain" description="Ribosomal RNA small subunit methyltransferase E methyltransferase" evidence="13">
    <location>
        <begin position="73"/>
        <end position="237"/>
    </location>
</feature>
<keyword evidence="16" id="KW-1185">Reference proteome</keyword>
<dbReference type="STRING" id="29343.CCDG5_1809"/>
<accession>A0A078KQZ8</accession>
<dbReference type="SUPFAM" id="SSF75217">
    <property type="entry name" value="alpha/beta knot"/>
    <property type="match status" value="1"/>
</dbReference>
<evidence type="ECO:0000256" key="1">
    <source>
        <dbReference type="ARBA" id="ARBA00004496"/>
    </source>
</evidence>
<dbReference type="AlphaFoldDB" id="A0A078KQZ8"/>
<dbReference type="GO" id="GO:0005737">
    <property type="term" value="C:cytoplasm"/>
    <property type="evidence" value="ECO:0007669"/>
    <property type="project" value="UniProtKB-SubCell"/>
</dbReference>
<evidence type="ECO:0000256" key="11">
    <source>
        <dbReference type="ARBA" id="ARBA00047944"/>
    </source>
</evidence>
<organism evidence="15 16">
    <name type="scientific">[Clostridium] cellulosi</name>
    <dbReference type="NCBI Taxonomy" id="29343"/>
    <lineage>
        <taxon>Bacteria</taxon>
        <taxon>Bacillati</taxon>
        <taxon>Bacillota</taxon>
        <taxon>Clostridia</taxon>
        <taxon>Eubacteriales</taxon>
        <taxon>Oscillospiraceae</taxon>
        <taxon>Oscillospiraceae incertae sedis</taxon>
    </lineage>
</organism>
<keyword evidence="7 12" id="KW-0489">Methyltransferase</keyword>
<dbReference type="InterPro" id="IPR015947">
    <property type="entry name" value="PUA-like_sf"/>
</dbReference>
<dbReference type="InterPro" id="IPR029028">
    <property type="entry name" value="Alpha/beta_knot_MTases"/>
</dbReference>
<dbReference type="Proteomes" id="UP000032431">
    <property type="component" value="Chromosome I"/>
</dbReference>
<dbReference type="EC" id="2.1.1.193" evidence="3 12"/>
<evidence type="ECO:0000256" key="5">
    <source>
        <dbReference type="ARBA" id="ARBA00022490"/>
    </source>
</evidence>
<evidence type="ECO:0000256" key="12">
    <source>
        <dbReference type="PIRNR" id="PIRNR015601"/>
    </source>
</evidence>
<evidence type="ECO:0000259" key="14">
    <source>
        <dbReference type="Pfam" id="PF20260"/>
    </source>
</evidence>
<evidence type="ECO:0000256" key="4">
    <source>
        <dbReference type="ARBA" id="ARBA00013673"/>
    </source>
</evidence>
<comment type="function">
    <text evidence="10 12">Specifically methylates the N3 position of the uracil ring of uridine 1498 (m3U1498) in 16S rRNA. Acts on the fully assembled 30S ribosomal subunit.</text>
</comment>
<keyword evidence="6 12" id="KW-0698">rRNA processing</keyword>
<dbReference type="Pfam" id="PF04452">
    <property type="entry name" value="Methyltrans_RNA"/>
    <property type="match status" value="1"/>
</dbReference>
<dbReference type="InterPro" id="IPR006700">
    <property type="entry name" value="RsmE"/>
</dbReference>
<comment type="subcellular location">
    <subcellularLocation>
        <location evidence="1 12">Cytoplasm</location>
    </subcellularLocation>
</comment>
<dbReference type="GO" id="GO:0070042">
    <property type="term" value="F:rRNA (uridine-N3-)-methyltransferase activity"/>
    <property type="evidence" value="ECO:0007669"/>
    <property type="project" value="TreeGrafter"/>
</dbReference>
<dbReference type="PANTHER" id="PTHR30027:SF3">
    <property type="entry name" value="16S RRNA (URACIL(1498)-N(3))-METHYLTRANSFERASE"/>
    <property type="match status" value="1"/>
</dbReference>
<evidence type="ECO:0000256" key="3">
    <source>
        <dbReference type="ARBA" id="ARBA00012328"/>
    </source>
</evidence>
<keyword evidence="8 12" id="KW-0808">Transferase</keyword>
<keyword evidence="5 12" id="KW-0963">Cytoplasm</keyword>
<evidence type="ECO:0000256" key="2">
    <source>
        <dbReference type="ARBA" id="ARBA00005528"/>
    </source>
</evidence>
<name>A0A078KQZ8_9FIRM</name>
<dbReference type="PANTHER" id="PTHR30027">
    <property type="entry name" value="RIBOSOMAL RNA SMALL SUBUNIT METHYLTRANSFERASE E"/>
    <property type="match status" value="1"/>
</dbReference>
<keyword evidence="9 12" id="KW-0949">S-adenosyl-L-methionine</keyword>
<comment type="catalytic activity">
    <reaction evidence="11 12">
        <text>uridine(1498) in 16S rRNA + S-adenosyl-L-methionine = N(3)-methyluridine(1498) in 16S rRNA + S-adenosyl-L-homocysteine + H(+)</text>
        <dbReference type="Rhea" id="RHEA:42920"/>
        <dbReference type="Rhea" id="RHEA-COMP:10283"/>
        <dbReference type="Rhea" id="RHEA-COMP:10284"/>
        <dbReference type="ChEBI" id="CHEBI:15378"/>
        <dbReference type="ChEBI" id="CHEBI:57856"/>
        <dbReference type="ChEBI" id="CHEBI:59789"/>
        <dbReference type="ChEBI" id="CHEBI:65315"/>
        <dbReference type="ChEBI" id="CHEBI:74502"/>
        <dbReference type="EC" id="2.1.1.193"/>
    </reaction>
</comment>
<dbReference type="Pfam" id="PF20260">
    <property type="entry name" value="PUA_4"/>
    <property type="match status" value="1"/>
</dbReference>
<evidence type="ECO:0000313" key="15">
    <source>
        <dbReference type="EMBL" id="CDZ24907.1"/>
    </source>
</evidence>
<dbReference type="CDD" id="cd18084">
    <property type="entry name" value="RsmE-like"/>
    <property type="match status" value="1"/>
</dbReference>